<gene>
    <name evidence="1" type="ORF">GCHA_0949</name>
</gene>
<accession>A0AAV3UUU9</accession>
<sequence length="38" mass="4501">MSCSITKLSIYQDTMLIIYQDTHLYYFDESAPHLSWVS</sequence>
<comment type="caution">
    <text evidence="1">The sequence shown here is derived from an EMBL/GenBank/DDBJ whole genome shotgun (WGS) entry which is preliminary data.</text>
</comment>
<protein>
    <submittedName>
        <fullName evidence="1">Uncharacterized protein</fullName>
    </submittedName>
</protein>
<organism evidence="1 2">
    <name type="scientific">Paraglaciecola chathamensis S18K6</name>
    <dbReference type="NCBI Taxonomy" id="1127672"/>
    <lineage>
        <taxon>Bacteria</taxon>
        <taxon>Pseudomonadati</taxon>
        <taxon>Pseudomonadota</taxon>
        <taxon>Gammaproteobacteria</taxon>
        <taxon>Alteromonadales</taxon>
        <taxon>Alteromonadaceae</taxon>
        <taxon>Paraglaciecola</taxon>
    </lineage>
</organism>
<dbReference type="Proteomes" id="UP000006320">
    <property type="component" value="Unassembled WGS sequence"/>
</dbReference>
<evidence type="ECO:0000313" key="1">
    <source>
        <dbReference type="EMBL" id="GAC08911.1"/>
    </source>
</evidence>
<proteinExistence type="predicted"/>
<dbReference type="EMBL" id="BAEM01000014">
    <property type="protein sequence ID" value="GAC08911.1"/>
    <property type="molecule type" value="Genomic_DNA"/>
</dbReference>
<reference evidence="1 2" key="1">
    <citation type="journal article" date="2017" name="Antonie Van Leeuwenhoek">
        <title>Rhizobium rhizosphaerae sp. nov., a novel species isolated from rice rhizosphere.</title>
        <authorList>
            <person name="Zhao J.J."/>
            <person name="Zhang J."/>
            <person name="Zhang R.J."/>
            <person name="Zhang C.W."/>
            <person name="Yin H.Q."/>
            <person name="Zhang X.X."/>
        </authorList>
    </citation>
    <scope>NUCLEOTIDE SEQUENCE [LARGE SCALE GENOMIC DNA]</scope>
    <source>
        <strain evidence="1 2">S18K6</strain>
    </source>
</reference>
<dbReference type="AlphaFoldDB" id="A0AAV3UUU9"/>
<name>A0AAV3UUU9_9ALTE</name>
<evidence type="ECO:0000313" key="2">
    <source>
        <dbReference type="Proteomes" id="UP000006320"/>
    </source>
</evidence>